<gene>
    <name evidence="1" type="ORF">L3Y34_017451</name>
</gene>
<name>A0AAE9DIX0_CAEBR</name>
<evidence type="ECO:0000313" key="1">
    <source>
        <dbReference type="EMBL" id="ULU04691.1"/>
    </source>
</evidence>
<dbReference type="EMBL" id="CP090892">
    <property type="protein sequence ID" value="ULU04691.1"/>
    <property type="molecule type" value="Genomic_DNA"/>
</dbReference>
<evidence type="ECO:0000313" key="2">
    <source>
        <dbReference type="Proteomes" id="UP000827892"/>
    </source>
</evidence>
<accession>A0AAE9DIX0</accession>
<sequence length="169" mass="19689">MNGFWIFSIFFWRFECKIYAEFRESIPADHAFASREASLDYTSLHQMGRTVPVFKYEKLTGRLELMPEAQRCKFINLPIFADTLNSSHPSKADYSRTFHCLGIYKYTGYPARQTFTVADETAPEAEADLFLKHCSQGGKQIDQKRPPTQLFNNSDRQVRKNWKSLPFPN</sequence>
<dbReference type="AlphaFoldDB" id="A0AAE9DIX0"/>
<proteinExistence type="predicted"/>
<dbReference type="Proteomes" id="UP000827892">
    <property type="component" value="Chromosome II"/>
</dbReference>
<organism evidence="1 2">
    <name type="scientific">Caenorhabditis briggsae</name>
    <dbReference type="NCBI Taxonomy" id="6238"/>
    <lineage>
        <taxon>Eukaryota</taxon>
        <taxon>Metazoa</taxon>
        <taxon>Ecdysozoa</taxon>
        <taxon>Nematoda</taxon>
        <taxon>Chromadorea</taxon>
        <taxon>Rhabditida</taxon>
        <taxon>Rhabditina</taxon>
        <taxon>Rhabditomorpha</taxon>
        <taxon>Rhabditoidea</taxon>
        <taxon>Rhabditidae</taxon>
        <taxon>Peloderinae</taxon>
        <taxon>Caenorhabditis</taxon>
    </lineage>
</organism>
<reference evidence="1 2" key="1">
    <citation type="submission" date="2022-05" db="EMBL/GenBank/DDBJ databases">
        <title>Chromosome-level reference genomes for two strains of Caenorhabditis briggsae: an improved platform for comparative genomics.</title>
        <authorList>
            <person name="Stevens L."/>
            <person name="Andersen E.C."/>
        </authorList>
    </citation>
    <scope>NUCLEOTIDE SEQUENCE [LARGE SCALE GENOMIC DNA]</scope>
    <source>
        <strain evidence="1">QX1410_ONT</strain>
        <tissue evidence="1">Whole-organism</tissue>
    </source>
</reference>
<protein>
    <submittedName>
        <fullName evidence="1">Uncharacterized protein</fullName>
    </submittedName>
</protein>